<protein>
    <recommendedName>
        <fullName evidence="7">DUF1232 domain-containing protein</fullName>
    </recommendedName>
</protein>
<evidence type="ECO:0000259" key="7">
    <source>
        <dbReference type="Pfam" id="PF06803"/>
    </source>
</evidence>
<evidence type="ECO:0000256" key="4">
    <source>
        <dbReference type="ARBA" id="ARBA00023136"/>
    </source>
</evidence>
<comment type="subcellular location">
    <subcellularLocation>
        <location evidence="1">Endomembrane system</location>
        <topology evidence="1">Multi-pass membrane protein</topology>
    </subcellularLocation>
</comment>
<gene>
    <name evidence="8" type="ORF">SDC9_130817</name>
</gene>
<proteinExistence type="predicted"/>
<evidence type="ECO:0000256" key="2">
    <source>
        <dbReference type="ARBA" id="ARBA00022692"/>
    </source>
</evidence>
<name>A0A645D3W5_9ZZZZ</name>
<organism evidence="8">
    <name type="scientific">bioreactor metagenome</name>
    <dbReference type="NCBI Taxonomy" id="1076179"/>
    <lineage>
        <taxon>unclassified sequences</taxon>
        <taxon>metagenomes</taxon>
        <taxon>ecological metagenomes</taxon>
    </lineage>
</organism>
<feature type="domain" description="DUF1232" evidence="7">
    <location>
        <begin position="87"/>
        <end position="122"/>
    </location>
</feature>
<evidence type="ECO:0000256" key="3">
    <source>
        <dbReference type="ARBA" id="ARBA00022989"/>
    </source>
</evidence>
<feature type="transmembrane region" description="Helical" evidence="6">
    <location>
        <begin position="82"/>
        <end position="101"/>
    </location>
</feature>
<evidence type="ECO:0000313" key="8">
    <source>
        <dbReference type="EMBL" id="MPM83748.1"/>
    </source>
</evidence>
<evidence type="ECO:0000256" key="6">
    <source>
        <dbReference type="SAM" id="Phobius"/>
    </source>
</evidence>
<dbReference type="AlphaFoldDB" id="A0A645D3W5"/>
<keyword evidence="5" id="KW-0175">Coiled coil</keyword>
<feature type="transmembrane region" description="Helical" evidence="6">
    <location>
        <begin position="54"/>
        <end position="75"/>
    </location>
</feature>
<sequence>MIDDISDEKVVEVLNEEEVQARFDKSKEKAKKLLEDKDKMDRFLERLEKKLKHIPVVGGILSEIPVLISLVKAFIEKKYLEIPIGSIIAIVGALLYFLSPLDLFPDILPAIGLVDDAAVLTLAFKLVHDDVVEFKAWRGKNQPKER</sequence>
<feature type="coiled-coil region" evidence="5">
    <location>
        <begin position="16"/>
        <end position="50"/>
    </location>
</feature>
<accession>A0A645D3W5</accession>
<keyword evidence="2 6" id="KW-0812">Transmembrane</keyword>
<evidence type="ECO:0000256" key="1">
    <source>
        <dbReference type="ARBA" id="ARBA00004127"/>
    </source>
</evidence>
<dbReference type="GO" id="GO:0012505">
    <property type="term" value="C:endomembrane system"/>
    <property type="evidence" value="ECO:0007669"/>
    <property type="project" value="UniProtKB-SubCell"/>
</dbReference>
<keyword evidence="3 6" id="KW-1133">Transmembrane helix</keyword>
<keyword evidence="4 6" id="KW-0472">Membrane</keyword>
<comment type="caution">
    <text evidence="8">The sequence shown here is derived from an EMBL/GenBank/DDBJ whole genome shotgun (WGS) entry which is preliminary data.</text>
</comment>
<dbReference type="Pfam" id="PF06803">
    <property type="entry name" value="DUF1232"/>
    <property type="match status" value="1"/>
</dbReference>
<reference evidence="8" key="1">
    <citation type="submission" date="2019-08" db="EMBL/GenBank/DDBJ databases">
        <authorList>
            <person name="Kucharzyk K."/>
            <person name="Murdoch R.W."/>
            <person name="Higgins S."/>
            <person name="Loffler F."/>
        </authorList>
    </citation>
    <scope>NUCLEOTIDE SEQUENCE</scope>
</reference>
<dbReference type="InterPro" id="IPR010652">
    <property type="entry name" value="DUF1232"/>
</dbReference>
<evidence type="ECO:0000256" key="5">
    <source>
        <dbReference type="SAM" id="Coils"/>
    </source>
</evidence>
<dbReference type="EMBL" id="VSSQ01032476">
    <property type="protein sequence ID" value="MPM83748.1"/>
    <property type="molecule type" value="Genomic_DNA"/>
</dbReference>